<feature type="transmembrane region" description="Helical" evidence="6">
    <location>
        <begin position="361"/>
        <end position="385"/>
    </location>
</feature>
<evidence type="ECO:0000256" key="4">
    <source>
        <dbReference type="ARBA" id="ARBA00022989"/>
    </source>
</evidence>
<evidence type="ECO:0000256" key="1">
    <source>
        <dbReference type="ARBA" id="ARBA00004651"/>
    </source>
</evidence>
<evidence type="ECO:0000256" key="2">
    <source>
        <dbReference type="ARBA" id="ARBA00022475"/>
    </source>
</evidence>
<protein>
    <submittedName>
        <fullName evidence="8">ComEC/Rec2 family competence protein</fullName>
    </submittedName>
</protein>
<proteinExistence type="predicted"/>
<evidence type="ECO:0000256" key="5">
    <source>
        <dbReference type="ARBA" id="ARBA00023136"/>
    </source>
</evidence>
<evidence type="ECO:0000313" key="9">
    <source>
        <dbReference type="Proteomes" id="UP000823633"/>
    </source>
</evidence>
<feature type="transmembrane region" description="Helical" evidence="6">
    <location>
        <begin position="207"/>
        <end position="225"/>
    </location>
</feature>
<feature type="transmembrane region" description="Helical" evidence="6">
    <location>
        <begin position="296"/>
        <end position="318"/>
    </location>
</feature>
<dbReference type="PANTHER" id="PTHR30619">
    <property type="entry name" value="DNA INTERNALIZATION/COMPETENCE PROTEIN COMEC/REC2"/>
    <property type="match status" value="1"/>
</dbReference>
<accession>A0A9D9E9P8</accession>
<feature type="transmembrane region" description="Helical" evidence="6">
    <location>
        <begin position="330"/>
        <end position="354"/>
    </location>
</feature>
<keyword evidence="3 6" id="KW-0812">Transmembrane</keyword>
<dbReference type="EMBL" id="JADIMU010000064">
    <property type="protein sequence ID" value="MBO8443931.1"/>
    <property type="molecule type" value="Genomic_DNA"/>
</dbReference>
<keyword evidence="4 6" id="KW-1133">Transmembrane helix</keyword>
<comment type="subcellular location">
    <subcellularLocation>
        <location evidence="1">Cell membrane</location>
        <topology evidence="1">Multi-pass membrane protein</topology>
    </subcellularLocation>
</comment>
<gene>
    <name evidence="8" type="ORF">IAC42_09300</name>
</gene>
<evidence type="ECO:0000259" key="7">
    <source>
        <dbReference type="Pfam" id="PF03772"/>
    </source>
</evidence>
<feature type="transmembrane region" description="Helical" evidence="6">
    <location>
        <begin position="237"/>
        <end position="253"/>
    </location>
</feature>
<feature type="domain" description="ComEC/Rec2-related protein" evidence="7">
    <location>
        <begin position="186"/>
        <end position="433"/>
    </location>
</feature>
<comment type="caution">
    <text evidence="8">The sequence shown here is derived from an EMBL/GenBank/DDBJ whole genome shotgun (WGS) entry which is preliminary data.</text>
</comment>
<feature type="transmembrane region" description="Helical" evidence="6">
    <location>
        <begin position="415"/>
        <end position="434"/>
    </location>
</feature>
<feature type="transmembrane region" description="Helical" evidence="6">
    <location>
        <begin position="259"/>
        <end position="275"/>
    </location>
</feature>
<dbReference type="NCBIfam" id="TIGR00360">
    <property type="entry name" value="ComEC_N-term"/>
    <property type="match status" value="1"/>
</dbReference>
<name>A0A9D9E9P8_9SPIR</name>
<dbReference type="InterPro" id="IPR052159">
    <property type="entry name" value="Competence_DNA_uptake"/>
</dbReference>
<sequence length="463" mass="50134">MSALLSAILLMALFFQHWPSLLCSAIGLGAVITLRTKRTLRRIATGLAATSLLILLLSTILLSAEVSYGFPEEDVTAVYGIVSQDSVVGKWDRRRISLSLKECFVQGGESASARGLVNVTYPDGVRLYSGDAVLFIGKVDDYGFSARWYRLIGQGGGTRSRKRITALMEERLSAVGVDEANLAIMLTLGYSAQEDFLLAELARDSGTSYVLALSGMHLSLFAMLLRFTLKPLVGERRARLLALLAISLYVFLVGPRPSIIRAWLLSAVFLLMRGIRGHDALMATFVLQGLLFPEGLTTLASTYSYLSLVGIMSLSSFLKESLDNLVLLPSFIATNMTASLAALLFTCPLSYLVFGEYQLSVILTGGLASVLVYIYMVLSLASLAVPLPSLLSLVYKACGAVMDFGASFPMCTSPWGYIVLLLISLSGIMLSAILNAKRRTPCGLSTTQASRRSLRSLASRLLR</sequence>
<reference evidence="8" key="2">
    <citation type="journal article" date="2021" name="PeerJ">
        <title>Extensive microbial diversity within the chicken gut microbiome revealed by metagenomics and culture.</title>
        <authorList>
            <person name="Gilroy R."/>
            <person name="Ravi A."/>
            <person name="Getino M."/>
            <person name="Pursley I."/>
            <person name="Horton D.L."/>
            <person name="Alikhan N.F."/>
            <person name="Baker D."/>
            <person name="Gharbi K."/>
            <person name="Hall N."/>
            <person name="Watson M."/>
            <person name="Adriaenssens E.M."/>
            <person name="Foster-Nyarko E."/>
            <person name="Jarju S."/>
            <person name="Secka A."/>
            <person name="Antonio M."/>
            <person name="Oren A."/>
            <person name="Chaudhuri R.R."/>
            <person name="La Ragione R."/>
            <person name="Hildebrand F."/>
            <person name="Pallen M.J."/>
        </authorList>
    </citation>
    <scope>NUCLEOTIDE SEQUENCE</scope>
    <source>
        <strain evidence="8">11167</strain>
    </source>
</reference>
<organism evidence="8 9">
    <name type="scientific">Candidatus Aphodenecus pullistercoris</name>
    <dbReference type="NCBI Taxonomy" id="2840669"/>
    <lineage>
        <taxon>Bacteria</taxon>
        <taxon>Pseudomonadati</taxon>
        <taxon>Spirochaetota</taxon>
        <taxon>Spirochaetia</taxon>
        <taxon>Spirochaetales</taxon>
        <taxon>Candidatus Aphodenecus</taxon>
    </lineage>
</organism>
<dbReference type="Pfam" id="PF03772">
    <property type="entry name" value="Competence"/>
    <property type="match status" value="1"/>
</dbReference>
<keyword evidence="5 6" id="KW-0472">Membrane</keyword>
<dbReference type="PANTHER" id="PTHR30619:SF7">
    <property type="entry name" value="BETA-LACTAMASE DOMAIN PROTEIN"/>
    <property type="match status" value="1"/>
</dbReference>
<reference evidence="8" key="1">
    <citation type="submission" date="2020-10" db="EMBL/GenBank/DDBJ databases">
        <authorList>
            <person name="Gilroy R."/>
        </authorList>
    </citation>
    <scope>NUCLEOTIDE SEQUENCE</scope>
    <source>
        <strain evidence="8">11167</strain>
    </source>
</reference>
<evidence type="ECO:0000256" key="6">
    <source>
        <dbReference type="SAM" id="Phobius"/>
    </source>
</evidence>
<dbReference type="Proteomes" id="UP000823633">
    <property type="component" value="Unassembled WGS sequence"/>
</dbReference>
<feature type="transmembrane region" description="Helical" evidence="6">
    <location>
        <begin position="39"/>
        <end position="62"/>
    </location>
</feature>
<evidence type="ECO:0000256" key="3">
    <source>
        <dbReference type="ARBA" id="ARBA00022692"/>
    </source>
</evidence>
<dbReference type="GO" id="GO:0005886">
    <property type="term" value="C:plasma membrane"/>
    <property type="evidence" value="ECO:0007669"/>
    <property type="project" value="UniProtKB-SubCell"/>
</dbReference>
<keyword evidence="2" id="KW-1003">Cell membrane</keyword>
<dbReference type="InterPro" id="IPR004477">
    <property type="entry name" value="ComEC_N"/>
</dbReference>
<evidence type="ECO:0000313" key="8">
    <source>
        <dbReference type="EMBL" id="MBO8443931.1"/>
    </source>
</evidence>
<dbReference type="AlphaFoldDB" id="A0A9D9E9P8"/>